<evidence type="ECO:0000313" key="8">
    <source>
        <dbReference type="Proteomes" id="UP001325680"/>
    </source>
</evidence>
<dbReference type="PANTHER" id="PTHR43133:SF46">
    <property type="entry name" value="RNA POLYMERASE SIGMA-70 FACTOR ECF SUBFAMILY"/>
    <property type="match status" value="1"/>
</dbReference>
<dbReference type="SUPFAM" id="SSF88946">
    <property type="entry name" value="Sigma2 domain of RNA polymerase sigma factors"/>
    <property type="match status" value="1"/>
</dbReference>
<dbReference type="Gene3D" id="1.10.1740.10">
    <property type="match status" value="1"/>
</dbReference>
<dbReference type="InterPro" id="IPR007627">
    <property type="entry name" value="RNA_pol_sigma70_r2"/>
</dbReference>
<protein>
    <submittedName>
        <fullName evidence="7">RNA polymerase sigma-70 factor</fullName>
    </submittedName>
</protein>
<dbReference type="CDD" id="cd06171">
    <property type="entry name" value="Sigma70_r4"/>
    <property type="match status" value="1"/>
</dbReference>
<dbReference type="PANTHER" id="PTHR43133">
    <property type="entry name" value="RNA POLYMERASE ECF-TYPE SIGMA FACTO"/>
    <property type="match status" value="1"/>
</dbReference>
<dbReference type="Gene3D" id="1.10.10.10">
    <property type="entry name" value="Winged helix-like DNA-binding domain superfamily/Winged helix DNA-binding domain"/>
    <property type="match status" value="1"/>
</dbReference>
<dbReference type="InterPro" id="IPR014327">
    <property type="entry name" value="RNA_pol_sigma70_bacteroid"/>
</dbReference>
<reference evidence="7 8" key="1">
    <citation type="submission" date="2023-12" db="EMBL/GenBank/DDBJ databases">
        <title>Genome sequencing and assembly of bacterial species from a model synthetic community.</title>
        <authorList>
            <person name="Hogle S.L."/>
        </authorList>
    </citation>
    <scope>NUCLEOTIDE SEQUENCE [LARGE SCALE GENOMIC DNA]</scope>
    <source>
        <strain evidence="7 8">HAMBI_3031</strain>
    </source>
</reference>
<dbReference type="NCBIfam" id="TIGR02937">
    <property type="entry name" value="sigma70-ECF"/>
    <property type="match status" value="1"/>
</dbReference>
<keyword evidence="2" id="KW-0805">Transcription regulation</keyword>
<feature type="domain" description="RNA polymerase sigma factor 70 region 4 type 2" evidence="6">
    <location>
        <begin position="121"/>
        <end position="173"/>
    </location>
</feature>
<evidence type="ECO:0000256" key="1">
    <source>
        <dbReference type="ARBA" id="ARBA00010641"/>
    </source>
</evidence>
<sequence length="189" mass="21559">MPYLVHAIAHNSDEQAFEELFRIYYPALLSYTASLLKDSYVAEEICGDVLFNLWQNRKTLPTIKNLSHYLYISAKHAAISYTRSRGYKESQKNTALGDVGETLAYELGNHELKLINKETLQEINTAINELPDRCRLIFKLIKEDGLKYAEVAQLLEISVKTVENQMSIAVKKLSAILDRVLKGYKRSVS</sequence>
<dbReference type="Proteomes" id="UP001325680">
    <property type="component" value="Chromosome"/>
</dbReference>
<evidence type="ECO:0000256" key="4">
    <source>
        <dbReference type="ARBA" id="ARBA00023163"/>
    </source>
</evidence>
<accession>A0ABZ0W9T2</accession>
<dbReference type="InterPro" id="IPR014284">
    <property type="entry name" value="RNA_pol_sigma-70_dom"/>
</dbReference>
<dbReference type="InterPro" id="IPR013325">
    <property type="entry name" value="RNA_pol_sigma_r2"/>
</dbReference>
<dbReference type="EMBL" id="CP139960">
    <property type="protein sequence ID" value="WQD39252.1"/>
    <property type="molecule type" value="Genomic_DNA"/>
</dbReference>
<dbReference type="InterPro" id="IPR013249">
    <property type="entry name" value="RNA_pol_sigma70_r4_t2"/>
</dbReference>
<evidence type="ECO:0000259" key="5">
    <source>
        <dbReference type="Pfam" id="PF04542"/>
    </source>
</evidence>
<keyword evidence="3" id="KW-0731">Sigma factor</keyword>
<dbReference type="SUPFAM" id="SSF88659">
    <property type="entry name" value="Sigma3 and sigma4 domains of RNA polymerase sigma factors"/>
    <property type="match status" value="1"/>
</dbReference>
<dbReference type="RefSeq" id="WP_162818000.1">
    <property type="nucleotide sequence ID" value="NZ_CP139960.1"/>
</dbReference>
<evidence type="ECO:0000256" key="3">
    <source>
        <dbReference type="ARBA" id="ARBA00023082"/>
    </source>
</evidence>
<comment type="similarity">
    <text evidence="1">Belongs to the sigma-70 factor family. ECF subfamily.</text>
</comment>
<dbReference type="Pfam" id="PF08281">
    <property type="entry name" value="Sigma70_r4_2"/>
    <property type="match status" value="1"/>
</dbReference>
<dbReference type="NCBIfam" id="TIGR02985">
    <property type="entry name" value="Sig70_bacteroi1"/>
    <property type="match status" value="1"/>
</dbReference>
<evidence type="ECO:0000256" key="2">
    <source>
        <dbReference type="ARBA" id="ARBA00023015"/>
    </source>
</evidence>
<evidence type="ECO:0000313" key="7">
    <source>
        <dbReference type="EMBL" id="WQD39252.1"/>
    </source>
</evidence>
<dbReference type="InterPro" id="IPR036388">
    <property type="entry name" value="WH-like_DNA-bd_sf"/>
</dbReference>
<dbReference type="InterPro" id="IPR013324">
    <property type="entry name" value="RNA_pol_sigma_r3/r4-like"/>
</dbReference>
<name>A0ABZ0W9T2_9BACT</name>
<keyword evidence="4" id="KW-0804">Transcription</keyword>
<gene>
    <name evidence="7" type="ORF">U0035_03690</name>
</gene>
<evidence type="ECO:0000259" key="6">
    <source>
        <dbReference type="Pfam" id="PF08281"/>
    </source>
</evidence>
<dbReference type="InterPro" id="IPR039425">
    <property type="entry name" value="RNA_pol_sigma-70-like"/>
</dbReference>
<dbReference type="Pfam" id="PF04542">
    <property type="entry name" value="Sigma70_r2"/>
    <property type="match status" value="1"/>
</dbReference>
<feature type="domain" description="RNA polymerase sigma-70 region 2" evidence="5">
    <location>
        <begin position="20"/>
        <end position="85"/>
    </location>
</feature>
<proteinExistence type="inferred from homology"/>
<organism evidence="7 8">
    <name type="scientific">Niabella yanshanensis</name>
    <dbReference type="NCBI Taxonomy" id="577386"/>
    <lineage>
        <taxon>Bacteria</taxon>
        <taxon>Pseudomonadati</taxon>
        <taxon>Bacteroidota</taxon>
        <taxon>Chitinophagia</taxon>
        <taxon>Chitinophagales</taxon>
        <taxon>Chitinophagaceae</taxon>
        <taxon>Niabella</taxon>
    </lineage>
</organism>
<keyword evidence="8" id="KW-1185">Reference proteome</keyword>